<gene>
    <name evidence="6" type="ORF">N4T56_03735</name>
</gene>
<dbReference type="Gene3D" id="3.30.450.350">
    <property type="entry name" value="CHASE domain"/>
    <property type="match status" value="1"/>
</dbReference>
<evidence type="ECO:0000256" key="1">
    <source>
        <dbReference type="ARBA" id="ARBA00004370"/>
    </source>
</evidence>
<accession>A0ABT2NZH0</accession>
<dbReference type="RefSeq" id="WP_261732272.1">
    <property type="nucleotide sequence ID" value="NZ_JAODOQ010000001.1"/>
</dbReference>
<evidence type="ECO:0000256" key="4">
    <source>
        <dbReference type="ARBA" id="ARBA00023136"/>
    </source>
</evidence>
<protein>
    <submittedName>
        <fullName evidence="6">CHASE domain-containing protein</fullName>
    </submittedName>
</protein>
<feature type="domain" description="CHASE" evidence="5">
    <location>
        <begin position="63"/>
        <end position="212"/>
    </location>
</feature>
<keyword evidence="2" id="KW-0812">Transmembrane</keyword>
<evidence type="ECO:0000313" key="7">
    <source>
        <dbReference type="Proteomes" id="UP001431192"/>
    </source>
</evidence>
<dbReference type="EMBL" id="JAODOQ010000001">
    <property type="protein sequence ID" value="MCT8985787.1"/>
    <property type="molecule type" value="Genomic_DNA"/>
</dbReference>
<name>A0ABT2NZH0_9GAMM</name>
<dbReference type="Pfam" id="PF03924">
    <property type="entry name" value="CHASE"/>
    <property type="match status" value="1"/>
</dbReference>
<evidence type="ECO:0000259" key="5">
    <source>
        <dbReference type="PROSITE" id="PS50839"/>
    </source>
</evidence>
<comment type="caution">
    <text evidence="6">The sequence shown here is derived from an EMBL/GenBank/DDBJ whole genome shotgun (WGS) entry which is preliminary data.</text>
</comment>
<evidence type="ECO:0000313" key="6">
    <source>
        <dbReference type="EMBL" id="MCT8985787.1"/>
    </source>
</evidence>
<keyword evidence="4" id="KW-0472">Membrane</keyword>
<comment type="subcellular location">
    <subcellularLocation>
        <location evidence="1">Membrane</location>
    </subcellularLocation>
</comment>
<organism evidence="6 7">
    <name type="scientific">Shewanella phaeophyticola</name>
    <dbReference type="NCBI Taxonomy" id="2978345"/>
    <lineage>
        <taxon>Bacteria</taxon>
        <taxon>Pseudomonadati</taxon>
        <taxon>Pseudomonadota</taxon>
        <taxon>Gammaproteobacteria</taxon>
        <taxon>Alteromonadales</taxon>
        <taxon>Shewanellaceae</taxon>
        <taxon>Shewanella</taxon>
    </lineage>
</organism>
<reference evidence="6" key="1">
    <citation type="submission" date="2022-09" db="EMBL/GenBank/DDBJ databases">
        <title>Shewanella sp. KJ10-1 sp.nov, isolated from marine algae.</title>
        <authorList>
            <person name="Butt M."/>
            <person name="Lee J.K."/>
            <person name="Kim J.M."/>
            <person name="Choi D.G."/>
        </authorList>
    </citation>
    <scope>NUCLEOTIDE SEQUENCE</scope>
    <source>
        <strain evidence="6">KJ10-1</strain>
    </source>
</reference>
<dbReference type="PROSITE" id="PS50839">
    <property type="entry name" value="CHASE"/>
    <property type="match status" value="1"/>
</dbReference>
<dbReference type="Proteomes" id="UP001431192">
    <property type="component" value="Unassembled WGS sequence"/>
</dbReference>
<dbReference type="InterPro" id="IPR042240">
    <property type="entry name" value="CHASE_sf"/>
</dbReference>
<keyword evidence="3" id="KW-1133">Transmembrane helix</keyword>
<sequence>MIIWLIGCALMAGAYAIADSYYKNTLTERTEIHIQQAVELVKTRFKKYEYGLLSTRSAIQTTENHDITREHFERYIASLNVAKYYTGARGFGFIRRVSVEQEEDFVVAARNDGAPGFKVHTLSPHNKDRFIVQYIYPQLSNDESIGLDIASESNRRAAAISASISGEATLSAPITLVQEEGKERRGFLILLPIYSTPLLDNLVEKRLQSTIGWPLLHLSSMMYCLTLPQRFLTLTLPLLIKLKTFLFLNLSMAKIKLITILNQSFIVKLSL</sequence>
<keyword evidence="7" id="KW-1185">Reference proteome</keyword>
<dbReference type="SMART" id="SM01079">
    <property type="entry name" value="CHASE"/>
    <property type="match status" value="1"/>
</dbReference>
<evidence type="ECO:0000256" key="3">
    <source>
        <dbReference type="ARBA" id="ARBA00022989"/>
    </source>
</evidence>
<evidence type="ECO:0000256" key="2">
    <source>
        <dbReference type="ARBA" id="ARBA00022692"/>
    </source>
</evidence>
<proteinExistence type="predicted"/>
<dbReference type="InterPro" id="IPR006189">
    <property type="entry name" value="CHASE_dom"/>
</dbReference>